<evidence type="ECO:0000256" key="4">
    <source>
        <dbReference type="ARBA" id="ARBA00013001"/>
    </source>
</evidence>
<dbReference type="GO" id="GO:0047545">
    <property type="term" value="F:(S)-2-hydroxyglutarate dehydrogenase activity"/>
    <property type="evidence" value="ECO:0007669"/>
    <property type="project" value="UniProtKB-ARBA"/>
</dbReference>
<dbReference type="Proteomes" id="UP000189339">
    <property type="component" value="Unassembled WGS sequence"/>
</dbReference>
<dbReference type="Gene3D" id="3.40.50.720">
    <property type="entry name" value="NAD(P)-binding Rossmann-like Domain"/>
    <property type="match status" value="2"/>
</dbReference>
<dbReference type="PROSITE" id="PS00671">
    <property type="entry name" value="D_2_HYDROXYACID_DH_3"/>
    <property type="match status" value="1"/>
</dbReference>
<gene>
    <name evidence="16" type="ORF">BTO32_09600</name>
</gene>
<reference evidence="16 17" key="1">
    <citation type="submission" date="2016-12" db="EMBL/GenBank/DDBJ databases">
        <title>Marinobacter lutaoensis whole genome sequencing.</title>
        <authorList>
            <person name="Verma A."/>
            <person name="Krishnamurthi S."/>
        </authorList>
    </citation>
    <scope>NUCLEOTIDE SEQUENCE [LARGE SCALE GENOMIC DNA]</scope>
    <source>
        <strain evidence="16 17">T5054</strain>
    </source>
</reference>
<dbReference type="CDD" id="cd04901">
    <property type="entry name" value="ACT_3PGDH"/>
    <property type="match status" value="1"/>
</dbReference>
<dbReference type="UniPathway" id="UPA00135">
    <property type="reaction ID" value="UER00196"/>
</dbReference>
<evidence type="ECO:0000256" key="6">
    <source>
        <dbReference type="ARBA" id="ARBA00021582"/>
    </source>
</evidence>
<dbReference type="STRING" id="135739.BTO32_09600"/>
<dbReference type="PROSITE" id="PS00065">
    <property type="entry name" value="D_2_HYDROXYACID_DH_1"/>
    <property type="match status" value="1"/>
</dbReference>
<evidence type="ECO:0000313" key="17">
    <source>
        <dbReference type="Proteomes" id="UP000189339"/>
    </source>
</evidence>
<evidence type="ECO:0000256" key="14">
    <source>
        <dbReference type="RuleBase" id="RU003719"/>
    </source>
</evidence>
<accession>A0A1V2DQM2</accession>
<dbReference type="InterPro" id="IPR029753">
    <property type="entry name" value="D-isomer_DH_CS"/>
</dbReference>
<dbReference type="OrthoDB" id="9805416at2"/>
<dbReference type="GO" id="GO:0006564">
    <property type="term" value="P:L-serine biosynthetic process"/>
    <property type="evidence" value="ECO:0007669"/>
    <property type="project" value="UniProtKB-KW"/>
</dbReference>
<evidence type="ECO:0000256" key="12">
    <source>
        <dbReference type="ARBA" id="ARBA00048126"/>
    </source>
</evidence>
<evidence type="ECO:0000256" key="11">
    <source>
        <dbReference type="ARBA" id="ARBA00030455"/>
    </source>
</evidence>
<keyword evidence="8 14" id="KW-0560">Oxidoreductase</keyword>
<dbReference type="FunFam" id="3.40.50.720:FF:000041">
    <property type="entry name" value="D-3-phosphoglycerate dehydrogenase"/>
    <property type="match status" value="1"/>
</dbReference>
<dbReference type="InterPro" id="IPR006140">
    <property type="entry name" value="D-isomer_DH_NAD-bd"/>
</dbReference>
<evidence type="ECO:0000256" key="9">
    <source>
        <dbReference type="ARBA" id="ARBA00023027"/>
    </source>
</evidence>
<evidence type="ECO:0000256" key="10">
    <source>
        <dbReference type="ARBA" id="ARBA00023299"/>
    </source>
</evidence>
<dbReference type="InterPro" id="IPR006139">
    <property type="entry name" value="D-isomer_2_OHA_DH_cat_dom"/>
</dbReference>
<evidence type="ECO:0000256" key="2">
    <source>
        <dbReference type="ARBA" id="ARBA00005216"/>
    </source>
</evidence>
<comment type="pathway">
    <text evidence="2">Amino-acid biosynthesis; L-serine biosynthesis; L-serine from 3-phospho-D-glycerate: step 1/3.</text>
</comment>
<dbReference type="InterPro" id="IPR054480">
    <property type="entry name" value="AHAS_small-like_ACT"/>
</dbReference>
<evidence type="ECO:0000256" key="3">
    <source>
        <dbReference type="ARBA" id="ARBA00005854"/>
    </source>
</evidence>
<comment type="catalytic activity">
    <reaction evidence="12">
        <text>(R)-2-hydroxyglutarate + NAD(+) = 2-oxoglutarate + NADH + H(+)</text>
        <dbReference type="Rhea" id="RHEA:49612"/>
        <dbReference type="ChEBI" id="CHEBI:15378"/>
        <dbReference type="ChEBI" id="CHEBI:15801"/>
        <dbReference type="ChEBI" id="CHEBI:16810"/>
        <dbReference type="ChEBI" id="CHEBI:57540"/>
        <dbReference type="ChEBI" id="CHEBI:57945"/>
        <dbReference type="EC" id="1.1.1.399"/>
    </reaction>
</comment>
<comment type="catalytic activity">
    <reaction evidence="13">
        <text>(2R)-3-phosphoglycerate + NAD(+) = 3-phosphooxypyruvate + NADH + H(+)</text>
        <dbReference type="Rhea" id="RHEA:12641"/>
        <dbReference type="ChEBI" id="CHEBI:15378"/>
        <dbReference type="ChEBI" id="CHEBI:18110"/>
        <dbReference type="ChEBI" id="CHEBI:57540"/>
        <dbReference type="ChEBI" id="CHEBI:57945"/>
        <dbReference type="ChEBI" id="CHEBI:58272"/>
        <dbReference type="EC" id="1.1.1.95"/>
    </reaction>
</comment>
<keyword evidence="17" id="KW-1185">Reference proteome</keyword>
<dbReference type="InterPro" id="IPR002912">
    <property type="entry name" value="ACT_dom"/>
</dbReference>
<dbReference type="GO" id="GO:0051287">
    <property type="term" value="F:NAD binding"/>
    <property type="evidence" value="ECO:0007669"/>
    <property type="project" value="InterPro"/>
</dbReference>
<feature type="domain" description="ACT" evidence="15">
    <location>
        <begin position="340"/>
        <end position="409"/>
    </location>
</feature>
<evidence type="ECO:0000256" key="5">
    <source>
        <dbReference type="ARBA" id="ARBA00013143"/>
    </source>
</evidence>
<dbReference type="InterPro" id="IPR050418">
    <property type="entry name" value="D-iso_2-hydroxyacid_DH_PdxB"/>
</dbReference>
<dbReference type="CDD" id="cd12176">
    <property type="entry name" value="PGDH_3"/>
    <property type="match status" value="1"/>
</dbReference>
<dbReference type="SUPFAM" id="SSF51735">
    <property type="entry name" value="NAD(P)-binding Rossmann-fold domains"/>
    <property type="match status" value="1"/>
</dbReference>
<dbReference type="Pfam" id="PF02826">
    <property type="entry name" value="2-Hacid_dh_C"/>
    <property type="match status" value="1"/>
</dbReference>
<sequence length="409" mass="44719">MSNTSLEKSKIRILLLEGVHQSAIDTLNAAGYTNIEYLTHSLGEEELIEKISDAHFVGIRSRTQLTENVFEAARKLVAVGCFCIGTNQVDLKAATRRGIAVFNAPFSNTRSVAELVLAEAILLLRGVPEKNAKAHRGKWLKSAKNSFEIRGKKLGIIGYGNIGTQLSVLAEALGMEVYFYDVVSKLPLGNATQVGTLQELLNIADVVSLHVPETPATKYMFKAEQFAQMKPGSILINASRGTVVDIDALADTLRSGKLLGAAIDVFPVEPKSNDEEFVSPLREFDNVILTPHVGGSTMEAQENIGREVAEKLAMYSDNGTSVSSVNFPEVALPSHPNQHRLLHIHENVPGVMSEINQVFSENGINVCGQYLQTKEDIGYVVIDVDKAYSELALEKLRQVKGTIRCRVLF</sequence>
<evidence type="ECO:0000256" key="8">
    <source>
        <dbReference type="ARBA" id="ARBA00023002"/>
    </source>
</evidence>
<dbReference type="SUPFAM" id="SSF52283">
    <property type="entry name" value="Formate/glycerate dehydrogenase catalytic domain-like"/>
    <property type="match status" value="1"/>
</dbReference>
<dbReference type="PANTHER" id="PTHR43761:SF1">
    <property type="entry name" value="D-ISOMER SPECIFIC 2-HYDROXYACID DEHYDROGENASE CATALYTIC DOMAIN-CONTAINING PROTEIN-RELATED"/>
    <property type="match status" value="1"/>
</dbReference>
<keyword evidence="7" id="KW-0028">Amino-acid biosynthesis</keyword>
<evidence type="ECO:0000256" key="13">
    <source>
        <dbReference type="ARBA" id="ARBA00048731"/>
    </source>
</evidence>
<dbReference type="EMBL" id="MSCW01000007">
    <property type="protein sequence ID" value="ONF42947.1"/>
    <property type="molecule type" value="Genomic_DNA"/>
</dbReference>
<dbReference type="Pfam" id="PF00389">
    <property type="entry name" value="2-Hacid_dh"/>
    <property type="match status" value="1"/>
</dbReference>
<dbReference type="Pfam" id="PF22629">
    <property type="entry name" value="ACT_AHAS_ss"/>
    <property type="match status" value="1"/>
</dbReference>
<comment type="function">
    <text evidence="1">Catalyzes the reversible oxidation of 3-phospho-D-glycerate to 3-phosphonooxypyruvate, the first step of the phosphorylated L-serine biosynthesis pathway. Also catalyzes the reversible oxidation of 2-hydroxyglutarate to 2-oxoglutarate.</text>
</comment>
<dbReference type="EC" id="1.1.1.95" evidence="5"/>
<evidence type="ECO:0000259" key="15">
    <source>
        <dbReference type="PROSITE" id="PS51671"/>
    </source>
</evidence>
<evidence type="ECO:0000256" key="7">
    <source>
        <dbReference type="ARBA" id="ARBA00022605"/>
    </source>
</evidence>
<dbReference type="GO" id="GO:0004617">
    <property type="term" value="F:phosphoglycerate dehydrogenase activity"/>
    <property type="evidence" value="ECO:0007669"/>
    <property type="project" value="UniProtKB-EC"/>
</dbReference>
<dbReference type="EC" id="1.1.1.399" evidence="4"/>
<comment type="similarity">
    <text evidence="3 14">Belongs to the D-isomer specific 2-hydroxyacid dehydrogenase family.</text>
</comment>
<dbReference type="InterPro" id="IPR036291">
    <property type="entry name" value="NAD(P)-bd_dom_sf"/>
</dbReference>
<proteinExistence type="inferred from homology"/>
<keyword evidence="9" id="KW-0520">NAD</keyword>
<dbReference type="InterPro" id="IPR045865">
    <property type="entry name" value="ACT-like_dom_sf"/>
</dbReference>
<name>A0A1V2DQM2_9GAMM</name>
<keyword evidence="10" id="KW-0718">Serine biosynthesis</keyword>
<evidence type="ECO:0000256" key="1">
    <source>
        <dbReference type="ARBA" id="ARBA00003800"/>
    </source>
</evidence>
<protein>
    <recommendedName>
        <fullName evidence="6">D-3-phosphoglycerate dehydrogenase</fullName>
        <ecNumber evidence="4">1.1.1.399</ecNumber>
        <ecNumber evidence="5">1.1.1.95</ecNumber>
    </recommendedName>
    <alternativeName>
        <fullName evidence="11">2-oxoglutarate reductase</fullName>
    </alternativeName>
</protein>
<dbReference type="SUPFAM" id="SSF55021">
    <property type="entry name" value="ACT-like"/>
    <property type="match status" value="1"/>
</dbReference>
<dbReference type="NCBIfam" id="NF008759">
    <property type="entry name" value="PRK11790.1"/>
    <property type="match status" value="1"/>
</dbReference>
<dbReference type="InterPro" id="IPR029752">
    <property type="entry name" value="D-isomer_DH_CS1"/>
</dbReference>
<dbReference type="RefSeq" id="WP_076724425.1">
    <property type="nucleotide sequence ID" value="NZ_JABWTC010000017.1"/>
</dbReference>
<evidence type="ECO:0000313" key="16">
    <source>
        <dbReference type="EMBL" id="ONF42947.1"/>
    </source>
</evidence>
<dbReference type="PROSITE" id="PS51671">
    <property type="entry name" value="ACT"/>
    <property type="match status" value="1"/>
</dbReference>
<comment type="caution">
    <text evidence="16">The sequence shown here is derived from an EMBL/GenBank/DDBJ whole genome shotgun (WGS) entry which is preliminary data.</text>
</comment>
<dbReference type="PANTHER" id="PTHR43761">
    <property type="entry name" value="D-ISOMER SPECIFIC 2-HYDROXYACID DEHYDROGENASE FAMILY PROTEIN (AFU_ORTHOLOGUE AFUA_1G13630)"/>
    <property type="match status" value="1"/>
</dbReference>
<dbReference type="Gene3D" id="3.30.70.260">
    <property type="match status" value="1"/>
</dbReference>
<dbReference type="FunFam" id="3.30.70.260:FF:000007">
    <property type="entry name" value="D-3-phosphoglycerate dehydrogenase"/>
    <property type="match status" value="1"/>
</dbReference>
<organism evidence="16 17">
    <name type="scientific">Marinobacter lutaoensis</name>
    <dbReference type="NCBI Taxonomy" id="135739"/>
    <lineage>
        <taxon>Bacteria</taxon>
        <taxon>Pseudomonadati</taxon>
        <taxon>Pseudomonadota</taxon>
        <taxon>Gammaproteobacteria</taxon>
        <taxon>Pseudomonadales</taxon>
        <taxon>Marinobacteraceae</taxon>
        <taxon>Marinobacter</taxon>
    </lineage>
</organism>
<dbReference type="AlphaFoldDB" id="A0A1V2DQM2"/>